<comment type="caution">
    <text evidence="1">The sequence shown here is derived from an EMBL/GenBank/DDBJ whole genome shotgun (WGS) entry which is preliminary data.</text>
</comment>
<dbReference type="Proteomes" id="UP000075787">
    <property type="component" value="Unassembled WGS sequence"/>
</dbReference>
<organism evidence="1 2">
    <name type="scientific">Tistrella mobilis</name>
    <dbReference type="NCBI Taxonomy" id="171437"/>
    <lineage>
        <taxon>Bacteria</taxon>
        <taxon>Pseudomonadati</taxon>
        <taxon>Pseudomonadota</taxon>
        <taxon>Alphaproteobacteria</taxon>
        <taxon>Geminicoccales</taxon>
        <taxon>Geminicoccaceae</taxon>
        <taxon>Tistrella</taxon>
    </lineage>
</organism>
<evidence type="ECO:0008006" key="3">
    <source>
        <dbReference type="Google" id="ProtNLM"/>
    </source>
</evidence>
<dbReference type="GeneID" id="97239849"/>
<accession>A0A162KLI4</accession>
<reference evidence="1 2" key="1">
    <citation type="submission" date="2015-12" db="EMBL/GenBank/DDBJ databases">
        <title>Genome sequence of Tistrella mobilis MCCC 1A02139.</title>
        <authorList>
            <person name="Lu L."/>
            <person name="Lai Q."/>
            <person name="Shao Z."/>
            <person name="Qian P."/>
        </authorList>
    </citation>
    <scope>NUCLEOTIDE SEQUENCE [LARGE SCALE GENOMIC DNA]</scope>
    <source>
        <strain evidence="1 2">MCCC 1A02139</strain>
    </source>
</reference>
<evidence type="ECO:0000313" key="2">
    <source>
        <dbReference type="Proteomes" id="UP000075787"/>
    </source>
</evidence>
<evidence type="ECO:0000313" key="1">
    <source>
        <dbReference type="EMBL" id="KYO51558.1"/>
    </source>
</evidence>
<dbReference type="RefSeq" id="WP_062766030.1">
    <property type="nucleotide sequence ID" value="NZ_CP121044.1"/>
</dbReference>
<protein>
    <recommendedName>
        <fullName evidence="3">CRISPR-associated protein, Cse1 family</fullName>
    </recommendedName>
</protein>
<dbReference type="AlphaFoldDB" id="A0A162KLI4"/>
<dbReference type="OrthoDB" id="5450902at2"/>
<proteinExistence type="predicted"/>
<name>A0A162KLI4_9PROT</name>
<gene>
    <name evidence="1" type="ORF">AUP44_08545</name>
</gene>
<sequence length="537" mass="58694">MNNLLLQAIFTVRPLGPCTLPGLLAALGADEVDDLPALRPHQEPALHMTLVQIAALGLHQAGLATLPADEEGWRVVLRGLTPEHPDDAPWCLVVADPAKPAFFQPPVPDGLVLKNEVPTPDGIDLLITSRNHDLKQAVARRHAAEDWAYALISVQTSEGYGGAGNHGIVRMNGGSSSRPMLGLAPLPDGHAARWPRLGARFRRDVERLLATRDQAPEIGVLYPASGGLGLTWTAPWPEGRQLALDRLDIWFVEACRRIRLEPAGDGFRARKGTSKAPRIDGKHMKGMLGDPWAPVHVVEQKSFTLAGRDFDYETLVELLLPETSQEWQLPLLARPSEAEKKQTMAVVAQALSRGNSKTEGFKSRIIPLSGKVARAFGRGPAHEDLVVLSRAQVKDIDDMSQALRNALVLVAAGGDHERIKKETYEYTTPARAALRDVADGLFFEHLWKRFEARTDAGSKADGDAAAEAARQAFVTTLHDHAVRIFEAALPEIPCPSIRRPRAEARARELFSAGMRKRFPFISTRTSPSPRDDDDVAA</sequence>
<dbReference type="EMBL" id="LPZR01000171">
    <property type="protein sequence ID" value="KYO51558.1"/>
    <property type="molecule type" value="Genomic_DNA"/>
</dbReference>